<reference evidence="1" key="1">
    <citation type="journal article" date="2024" name="BMC Genomics">
        <title>Functional annotation of a divergent genome using sequence and structure-based similarity.</title>
        <authorList>
            <person name="Svedberg D."/>
            <person name="Winiger R.R."/>
            <person name="Berg A."/>
            <person name="Sharma H."/>
            <person name="Tellgren-Roth C."/>
            <person name="Debrunner-Vossbrinck B.A."/>
            <person name="Vossbrinck C.R."/>
            <person name="Barandun J."/>
        </authorList>
    </citation>
    <scope>NUCLEOTIDE SEQUENCE</scope>
    <source>
        <strain evidence="1">Illinois isolate</strain>
    </source>
</reference>
<accession>A0AAX4JBP7</accession>
<dbReference type="AlphaFoldDB" id="A0AAX4JBP7"/>
<evidence type="ECO:0000313" key="2">
    <source>
        <dbReference type="Proteomes" id="UP001334084"/>
    </source>
</evidence>
<protein>
    <submittedName>
        <fullName evidence="1">Uncharacterized protein</fullName>
    </submittedName>
</protein>
<dbReference type="KEGG" id="vnx:VNE69_04112"/>
<name>A0AAX4JBP7_9MICR</name>
<gene>
    <name evidence="1" type="ORF">VNE69_04112</name>
</gene>
<dbReference type="GeneID" id="90541102"/>
<evidence type="ECO:0000313" key="1">
    <source>
        <dbReference type="EMBL" id="WUR03286.1"/>
    </source>
</evidence>
<dbReference type="RefSeq" id="XP_065329431.1">
    <property type="nucleotide sequence ID" value="XM_065473359.1"/>
</dbReference>
<dbReference type="Proteomes" id="UP001334084">
    <property type="component" value="Chromosome 4"/>
</dbReference>
<dbReference type="EMBL" id="CP142729">
    <property type="protein sequence ID" value="WUR03286.1"/>
    <property type="molecule type" value="Genomic_DNA"/>
</dbReference>
<organism evidence="1 2">
    <name type="scientific">Vairimorpha necatrix</name>
    <dbReference type="NCBI Taxonomy" id="6039"/>
    <lineage>
        <taxon>Eukaryota</taxon>
        <taxon>Fungi</taxon>
        <taxon>Fungi incertae sedis</taxon>
        <taxon>Microsporidia</taxon>
        <taxon>Nosematidae</taxon>
        <taxon>Vairimorpha</taxon>
    </lineage>
</organism>
<proteinExistence type="predicted"/>
<sequence>MLYYTFFVICCEIKNHTNGGDQVMGTSLTNKQDVSKFIRSSSYCNLPFKKRKFNLFAYDTPNSPMIQGEKVDNQLIEYFPICKNYTNKESTLKKNNVKTKNKSAKCNIKVKHSIAEKYTDFKLLTKKLKDQVLIWDLEDEKIMIKRSDTYYFNCSKKLKRFRLGKNMIYRKFWLFNIALNSQFNKIESYISNNFKDVDSDDPLWDSLFFFTYSFEYIKRLLPKNLCYKFDSHKILHIYDVLPKRLEILKNEYFLVKNFRIFRIFVQKKYIQNLALNEVKETTNVFNNFLKKLYFFLRKLDTIKKYSKIVIENLKEIMAENK</sequence>
<keyword evidence="2" id="KW-1185">Reference proteome</keyword>